<evidence type="ECO:0000313" key="5">
    <source>
        <dbReference type="EMBL" id="CAF1392884.1"/>
    </source>
</evidence>
<dbReference type="InterPro" id="IPR042099">
    <property type="entry name" value="ANL_N_sf"/>
</dbReference>
<dbReference type="InterPro" id="IPR000873">
    <property type="entry name" value="AMP-dep_synth/lig_dom"/>
</dbReference>
<keyword evidence="6" id="KW-1185">Reference proteome</keyword>
<dbReference type="Pfam" id="PF00550">
    <property type="entry name" value="PP-binding"/>
    <property type="match status" value="1"/>
</dbReference>
<dbReference type="PROSITE" id="PS00455">
    <property type="entry name" value="AMP_BINDING"/>
    <property type="match status" value="1"/>
</dbReference>
<sequence length="723" mass="82113">MNIDNRYRDELKSIIGLFENIIPLRCQLDPHWSFHQLLEHVGETTTNSMRYSYFPLQRILNQHPNVSKPAFLDISFEFLSTMTRSDNKLIMISDSQLSSIPFTMNINDNEITNKYDFLLIIQYDLNSNQLSCTIDASLDLFNVETINKISQRFHLILNQLFTSVDNQMNKSIYEISLTLPNEGVLMQSMNNTETSLPSSTCIHHTFVCQVMKHPQKLAVELDDQSLTYSELLYYVQLLSLNLLKESHISLGDVICQCVDRSLSMVIGIMAIEMVGGVYCPLSPRDPQHRSYTLIKQTECRLILADYQTKTKFNDDISLLIYDSVLVNENREYIVDINRLSDVLVTCEDIAYLVFTSGSTGMPKGAQIRHRNLTACIDSLVYINLFSNKDTMIQMASCSYDVHVQEIIGALTVGAGIIMLHPEGNMDIEYVINVLNKKEISYLQSVPAYINNMLEYVEKNNSSSLSTLRTLDIGGGELFVGEKGVFAGYFRRDDLSAKAFIEINDELFYRTGDLVRMDNNGLFHYIDRKDFQIKLHGQRIELGEIEQCLLRTSILACVVIKWDDDHLVAYVQSSDLNEKVLREHCQSQLPSHMTPSLFIILDKLPLNANGKIDRKLLPPPDILSSGTAYDSNEPITNLEQQLQQIFRQVLHIESSPIDVPFGQLGGTSLDAIRALTLIRQQVYSNIDIGLLFTNPSIRQLAMAIQPLLISNQSQETVSTVDQPH</sequence>
<dbReference type="Gene3D" id="1.10.1200.10">
    <property type="entry name" value="ACP-like"/>
    <property type="match status" value="1"/>
</dbReference>
<dbReference type="Gene3D" id="3.30.300.30">
    <property type="match status" value="1"/>
</dbReference>
<dbReference type="PANTHER" id="PTHR45527:SF1">
    <property type="entry name" value="FATTY ACID SYNTHASE"/>
    <property type="match status" value="1"/>
</dbReference>
<dbReference type="GO" id="GO:0044550">
    <property type="term" value="P:secondary metabolite biosynthetic process"/>
    <property type="evidence" value="ECO:0007669"/>
    <property type="project" value="TreeGrafter"/>
</dbReference>
<dbReference type="SUPFAM" id="SSF52777">
    <property type="entry name" value="CoA-dependent acyltransferases"/>
    <property type="match status" value="1"/>
</dbReference>
<dbReference type="OrthoDB" id="10253869at2759"/>
<reference evidence="5" key="1">
    <citation type="submission" date="2021-02" db="EMBL/GenBank/DDBJ databases">
        <authorList>
            <person name="Nowell W R."/>
        </authorList>
    </citation>
    <scope>NUCLEOTIDE SEQUENCE</scope>
</reference>
<dbReference type="SUPFAM" id="SSF47336">
    <property type="entry name" value="ACP-like"/>
    <property type="match status" value="1"/>
</dbReference>
<dbReference type="GO" id="GO:0005737">
    <property type="term" value="C:cytoplasm"/>
    <property type="evidence" value="ECO:0007669"/>
    <property type="project" value="TreeGrafter"/>
</dbReference>
<evidence type="ECO:0000313" key="4">
    <source>
        <dbReference type="EMBL" id="CAF1004033.1"/>
    </source>
</evidence>
<dbReference type="InterPro" id="IPR009081">
    <property type="entry name" value="PP-bd_ACP"/>
</dbReference>
<dbReference type="InterPro" id="IPR036736">
    <property type="entry name" value="ACP-like_sf"/>
</dbReference>
<dbReference type="GO" id="GO:0003824">
    <property type="term" value="F:catalytic activity"/>
    <property type="evidence" value="ECO:0007669"/>
    <property type="project" value="InterPro"/>
</dbReference>
<dbReference type="GO" id="GO:0043041">
    <property type="term" value="P:amino acid activation for nonribosomal peptide biosynthetic process"/>
    <property type="evidence" value="ECO:0007669"/>
    <property type="project" value="TreeGrafter"/>
</dbReference>
<dbReference type="Pfam" id="PF00668">
    <property type="entry name" value="Condensation"/>
    <property type="match status" value="1"/>
</dbReference>
<dbReference type="PROSITE" id="PS50075">
    <property type="entry name" value="CARRIER"/>
    <property type="match status" value="1"/>
</dbReference>
<dbReference type="InterPro" id="IPR045851">
    <property type="entry name" value="AMP-bd_C_sf"/>
</dbReference>
<dbReference type="InterPro" id="IPR020845">
    <property type="entry name" value="AMP-binding_CS"/>
</dbReference>
<dbReference type="Pfam" id="PF00501">
    <property type="entry name" value="AMP-binding"/>
    <property type="match status" value="1"/>
</dbReference>
<dbReference type="GO" id="GO:0031177">
    <property type="term" value="F:phosphopantetheine binding"/>
    <property type="evidence" value="ECO:0007669"/>
    <property type="project" value="TreeGrafter"/>
</dbReference>
<dbReference type="Gene3D" id="3.40.50.980">
    <property type="match status" value="2"/>
</dbReference>
<dbReference type="Proteomes" id="UP000663877">
    <property type="component" value="Unassembled WGS sequence"/>
</dbReference>
<dbReference type="EMBL" id="CAJNOI010000073">
    <property type="protein sequence ID" value="CAF1004033.1"/>
    <property type="molecule type" value="Genomic_DNA"/>
</dbReference>
<dbReference type="InterPro" id="IPR001242">
    <property type="entry name" value="Condensation_dom"/>
</dbReference>
<dbReference type="Gene3D" id="3.30.559.30">
    <property type="entry name" value="Nonribosomal peptide synthetase, condensation domain"/>
    <property type="match status" value="1"/>
</dbReference>
<comment type="caution">
    <text evidence="5">The sequence shown here is derived from an EMBL/GenBank/DDBJ whole genome shotgun (WGS) entry which is preliminary data.</text>
</comment>
<dbReference type="Pfam" id="PF13193">
    <property type="entry name" value="AMP-binding_C"/>
    <property type="match status" value="1"/>
</dbReference>
<dbReference type="InterPro" id="IPR025110">
    <property type="entry name" value="AMP-bd_C"/>
</dbReference>
<dbReference type="AlphaFoldDB" id="A0A815K9Z3"/>
<dbReference type="EMBL" id="CAJNOM010000363">
    <property type="protein sequence ID" value="CAF1392884.1"/>
    <property type="molecule type" value="Genomic_DNA"/>
</dbReference>
<gene>
    <name evidence="4" type="ORF">BJG266_LOCUS16093</name>
    <name evidence="5" type="ORF">QVE165_LOCUS36313</name>
</gene>
<dbReference type="Gene3D" id="3.40.50.12780">
    <property type="entry name" value="N-terminal domain of ligase-like"/>
    <property type="match status" value="1"/>
</dbReference>
<evidence type="ECO:0000256" key="1">
    <source>
        <dbReference type="ARBA" id="ARBA00022450"/>
    </source>
</evidence>
<evidence type="ECO:0000256" key="2">
    <source>
        <dbReference type="ARBA" id="ARBA00022553"/>
    </source>
</evidence>
<protein>
    <recommendedName>
        <fullName evidence="3">Carrier domain-containing protein</fullName>
    </recommendedName>
</protein>
<feature type="domain" description="Carrier" evidence="3">
    <location>
        <begin position="632"/>
        <end position="707"/>
    </location>
</feature>
<accession>A0A815K9Z3</accession>
<evidence type="ECO:0000313" key="6">
    <source>
        <dbReference type="Proteomes" id="UP000663832"/>
    </source>
</evidence>
<keyword evidence="1" id="KW-0596">Phosphopantetheine</keyword>
<organism evidence="5 6">
    <name type="scientific">Adineta steineri</name>
    <dbReference type="NCBI Taxonomy" id="433720"/>
    <lineage>
        <taxon>Eukaryota</taxon>
        <taxon>Metazoa</taxon>
        <taxon>Spiralia</taxon>
        <taxon>Gnathifera</taxon>
        <taxon>Rotifera</taxon>
        <taxon>Eurotatoria</taxon>
        <taxon>Bdelloidea</taxon>
        <taxon>Adinetida</taxon>
        <taxon>Adinetidae</taxon>
        <taxon>Adineta</taxon>
    </lineage>
</organism>
<dbReference type="Proteomes" id="UP000663832">
    <property type="component" value="Unassembled WGS sequence"/>
</dbReference>
<proteinExistence type="predicted"/>
<dbReference type="SUPFAM" id="SSF56801">
    <property type="entry name" value="Acetyl-CoA synthetase-like"/>
    <property type="match status" value="1"/>
</dbReference>
<keyword evidence="2" id="KW-0597">Phosphoprotein</keyword>
<evidence type="ECO:0000259" key="3">
    <source>
        <dbReference type="PROSITE" id="PS50075"/>
    </source>
</evidence>
<name>A0A815K9Z3_9BILA</name>
<dbReference type="PANTHER" id="PTHR45527">
    <property type="entry name" value="NONRIBOSOMAL PEPTIDE SYNTHETASE"/>
    <property type="match status" value="1"/>
</dbReference>